<evidence type="ECO:0000313" key="2">
    <source>
        <dbReference type="EnsemblProtists" id="Phyra84160"/>
    </source>
</evidence>
<evidence type="ECO:0000256" key="1">
    <source>
        <dbReference type="SAM" id="SignalP"/>
    </source>
</evidence>
<dbReference type="AlphaFoldDB" id="H3H1M4"/>
<dbReference type="HOGENOM" id="CLU_1623343_0_0_1"/>
<dbReference type="STRING" id="164328.H3H1M4"/>
<name>H3H1M4_PHYRM</name>
<protein>
    <submittedName>
        <fullName evidence="2">Uncharacterized protein</fullName>
    </submittedName>
</protein>
<dbReference type="PANTHER" id="PTHR46959:SF2">
    <property type="entry name" value="SULFOQUINOVOSIDASE"/>
    <property type="match status" value="1"/>
</dbReference>
<dbReference type="PANTHER" id="PTHR46959">
    <property type="entry name" value="SULFOQUINOVOSIDASE"/>
    <property type="match status" value="1"/>
</dbReference>
<accession>H3H1M4</accession>
<proteinExistence type="predicted"/>
<keyword evidence="3" id="KW-1185">Reference proteome</keyword>
<dbReference type="InParanoid" id="H3H1M4"/>
<evidence type="ECO:0000313" key="3">
    <source>
        <dbReference type="Proteomes" id="UP000005238"/>
    </source>
</evidence>
<reference evidence="3" key="1">
    <citation type="journal article" date="2006" name="Science">
        <title>Phytophthora genome sequences uncover evolutionary origins and mechanisms of pathogenesis.</title>
        <authorList>
            <person name="Tyler B.M."/>
            <person name="Tripathy S."/>
            <person name="Zhang X."/>
            <person name="Dehal P."/>
            <person name="Jiang R.H."/>
            <person name="Aerts A."/>
            <person name="Arredondo F.D."/>
            <person name="Baxter L."/>
            <person name="Bensasson D."/>
            <person name="Beynon J.L."/>
            <person name="Chapman J."/>
            <person name="Damasceno C.M."/>
            <person name="Dorrance A.E."/>
            <person name="Dou D."/>
            <person name="Dickerman A.W."/>
            <person name="Dubchak I.L."/>
            <person name="Garbelotto M."/>
            <person name="Gijzen M."/>
            <person name="Gordon S.G."/>
            <person name="Govers F."/>
            <person name="Grunwald N.J."/>
            <person name="Huang W."/>
            <person name="Ivors K.L."/>
            <person name="Jones R.W."/>
            <person name="Kamoun S."/>
            <person name="Krampis K."/>
            <person name="Lamour K.H."/>
            <person name="Lee M.K."/>
            <person name="McDonald W.H."/>
            <person name="Medina M."/>
            <person name="Meijer H.J."/>
            <person name="Nordberg E.K."/>
            <person name="Maclean D.J."/>
            <person name="Ospina-Giraldo M.D."/>
            <person name="Morris P.F."/>
            <person name="Phuntumart V."/>
            <person name="Putnam N.H."/>
            <person name="Rash S."/>
            <person name="Rose J.K."/>
            <person name="Sakihama Y."/>
            <person name="Salamov A.A."/>
            <person name="Savidor A."/>
            <person name="Scheuring C.F."/>
            <person name="Smith B.M."/>
            <person name="Sobral B.W."/>
            <person name="Terry A."/>
            <person name="Torto-Alalibo T.A."/>
            <person name="Win J."/>
            <person name="Xu Z."/>
            <person name="Zhang H."/>
            <person name="Grigoriev I.V."/>
            <person name="Rokhsar D.S."/>
            <person name="Boore J.L."/>
        </authorList>
    </citation>
    <scope>NUCLEOTIDE SEQUENCE [LARGE SCALE GENOMIC DNA]</scope>
    <source>
        <strain evidence="3">Pr102</strain>
    </source>
</reference>
<organism evidence="2 3">
    <name type="scientific">Phytophthora ramorum</name>
    <name type="common">Sudden oak death agent</name>
    <dbReference type="NCBI Taxonomy" id="164328"/>
    <lineage>
        <taxon>Eukaryota</taxon>
        <taxon>Sar</taxon>
        <taxon>Stramenopiles</taxon>
        <taxon>Oomycota</taxon>
        <taxon>Peronosporomycetes</taxon>
        <taxon>Peronosporales</taxon>
        <taxon>Peronosporaceae</taxon>
        <taxon>Phytophthora</taxon>
    </lineage>
</organism>
<dbReference type="VEuPathDB" id="FungiDB:KRP23_9620"/>
<feature type="chain" id="PRO_5003588082" evidence="1">
    <location>
        <begin position="23"/>
        <end position="164"/>
    </location>
</feature>
<dbReference type="EMBL" id="DS566102">
    <property type="status" value="NOT_ANNOTATED_CDS"/>
    <property type="molecule type" value="Genomic_DNA"/>
</dbReference>
<keyword evidence="1" id="KW-0732">Signal</keyword>
<dbReference type="InterPro" id="IPR052990">
    <property type="entry name" value="Sulfoquinovosidase_GH31"/>
</dbReference>
<reference evidence="2" key="2">
    <citation type="submission" date="2015-06" db="UniProtKB">
        <authorList>
            <consortium name="EnsemblProtists"/>
        </authorList>
    </citation>
    <scope>IDENTIFICATION</scope>
    <source>
        <strain evidence="2">Pr102</strain>
    </source>
</reference>
<dbReference type="eggNOG" id="ENOG502S6MG">
    <property type="taxonomic scope" value="Eukaryota"/>
</dbReference>
<dbReference type="Proteomes" id="UP000005238">
    <property type="component" value="Unassembled WGS sequence"/>
</dbReference>
<sequence>MRVNWKTTAILTTLALLQLAAADQYPLGKSFTVTVDTDATSVEVVNSVGDQVWKSASDRAFVSASTGLTTITQSSGNFELSSENVAAPAQNVTIGQVSSGSDSVEIAGTFGDVNWSWLLSFSVDTDDSQTLRFNASVDGAGVANVYLAYESPREEAFFGLGEQT</sequence>
<feature type="signal peptide" evidence="1">
    <location>
        <begin position="1"/>
        <end position="22"/>
    </location>
</feature>
<dbReference type="EnsemblProtists" id="Phyra84160">
    <property type="protein sequence ID" value="Phyra84160"/>
    <property type="gene ID" value="Phyra84160"/>
</dbReference>